<evidence type="ECO:0000256" key="1">
    <source>
        <dbReference type="ARBA" id="ARBA00009437"/>
    </source>
</evidence>
<dbReference type="PRINTS" id="PR00039">
    <property type="entry name" value="HTHLYSR"/>
</dbReference>
<keyword evidence="3" id="KW-0238">DNA-binding</keyword>
<dbReference type="PROSITE" id="PS50931">
    <property type="entry name" value="HTH_LYSR"/>
    <property type="match status" value="1"/>
</dbReference>
<evidence type="ECO:0000256" key="2">
    <source>
        <dbReference type="ARBA" id="ARBA00023015"/>
    </source>
</evidence>
<sequence length="322" mass="34271">MDLVRHLRYFATVADERHFGQAAARLGLAQPSLSQRIQRLEREFGVRLFDRGGAGGRGVELTEAGRLLLAEARLVLERADALFGVAARVRSGEAGVLHAAVPQDLGSTVVAALVGEFRERSPGVRLALREVAAEVQLAELAAGSLDVGVLRHPCDVAGLELGAVLCRPLGVLLSADAGGEGPVHLADLSGRELVLFPRQSGPALHDDIVNACRLHGFEPGGVISGQDPAFVDGMVLSGQAVTFAARGRDLPAGMVWRPLVGTPLWERVSAAWLRGRRADPAVRLFAEVVGKVLERQGGMVPVAESVRERRTVQIRPATGFVR</sequence>
<evidence type="ECO:0000259" key="5">
    <source>
        <dbReference type="PROSITE" id="PS50931"/>
    </source>
</evidence>
<dbReference type="GO" id="GO:0003677">
    <property type="term" value="F:DNA binding"/>
    <property type="evidence" value="ECO:0007669"/>
    <property type="project" value="UniProtKB-KW"/>
</dbReference>
<dbReference type="Proteomes" id="UP000050867">
    <property type="component" value="Unassembled WGS sequence"/>
</dbReference>
<reference evidence="6 7" key="1">
    <citation type="submission" date="2015-10" db="EMBL/GenBank/DDBJ databases">
        <title>Draft genome sequence of pyrrolomycin-producing Streptomyces vitaminophilus.</title>
        <authorList>
            <person name="Graham D.E."/>
            <person name="Mahan K.M."/>
            <person name="Klingeman D.M."/>
            <person name="Hettich R.L."/>
            <person name="Parry R.J."/>
        </authorList>
    </citation>
    <scope>NUCLEOTIDE SEQUENCE [LARGE SCALE GENOMIC DNA]</scope>
    <source>
        <strain evidence="6 7">ATCC 31673</strain>
    </source>
</reference>
<dbReference type="Gene3D" id="1.10.10.10">
    <property type="entry name" value="Winged helix-like DNA-binding domain superfamily/Winged helix DNA-binding domain"/>
    <property type="match status" value="1"/>
</dbReference>
<organism evidence="6 7">
    <name type="scientific">Wenjunlia vitaminophila</name>
    <name type="common">Streptomyces vitaminophilus</name>
    <dbReference type="NCBI Taxonomy" id="76728"/>
    <lineage>
        <taxon>Bacteria</taxon>
        <taxon>Bacillati</taxon>
        <taxon>Actinomycetota</taxon>
        <taxon>Actinomycetes</taxon>
        <taxon>Kitasatosporales</taxon>
        <taxon>Streptomycetaceae</taxon>
        <taxon>Wenjunlia</taxon>
    </lineage>
</organism>
<evidence type="ECO:0000313" key="7">
    <source>
        <dbReference type="Proteomes" id="UP000050867"/>
    </source>
</evidence>
<keyword evidence="2" id="KW-0805">Transcription regulation</keyword>
<evidence type="ECO:0000256" key="4">
    <source>
        <dbReference type="ARBA" id="ARBA00023163"/>
    </source>
</evidence>
<dbReference type="PANTHER" id="PTHR30346:SF0">
    <property type="entry name" value="HCA OPERON TRANSCRIPTIONAL ACTIVATOR HCAR"/>
    <property type="match status" value="1"/>
</dbReference>
<dbReference type="RefSeq" id="WP_018381477.1">
    <property type="nucleotide sequence ID" value="NZ_LLZU01000005.1"/>
</dbReference>
<protein>
    <recommendedName>
        <fullName evidence="5">HTH lysR-type domain-containing protein</fullName>
    </recommendedName>
</protein>
<dbReference type="GO" id="GO:0003700">
    <property type="term" value="F:DNA-binding transcription factor activity"/>
    <property type="evidence" value="ECO:0007669"/>
    <property type="project" value="InterPro"/>
</dbReference>
<dbReference type="Pfam" id="PF03466">
    <property type="entry name" value="LysR_substrate"/>
    <property type="match status" value="1"/>
</dbReference>
<dbReference type="GO" id="GO:0032993">
    <property type="term" value="C:protein-DNA complex"/>
    <property type="evidence" value="ECO:0007669"/>
    <property type="project" value="TreeGrafter"/>
</dbReference>
<dbReference type="EMBL" id="LLZU01000005">
    <property type="protein sequence ID" value="KRV50620.1"/>
    <property type="molecule type" value="Genomic_DNA"/>
</dbReference>
<dbReference type="SUPFAM" id="SSF53850">
    <property type="entry name" value="Periplasmic binding protein-like II"/>
    <property type="match status" value="1"/>
</dbReference>
<dbReference type="Gene3D" id="3.40.190.10">
    <property type="entry name" value="Periplasmic binding protein-like II"/>
    <property type="match status" value="2"/>
</dbReference>
<dbReference type="PANTHER" id="PTHR30346">
    <property type="entry name" value="TRANSCRIPTIONAL DUAL REGULATOR HCAR-RELATED"/>
    <property type="match status" value="1"/>
</dbReference>
<dbReference type="AlphaFoldDB" id="A0A0T6LXZ6"/>
<evidence type="ECO:0000313" key="6">
    <source>
        <dbReference type="EMBL" id="KRV50620.1"/>
    </source>
</evidence>
<evidence type="ECO:0000256" key="3">
    <source>
        <dbReference type="ARBA" id="ARBA00023125"/>
    </source>
</evidence>
<gene>
    <name evidence="6" type="ORF">AQ490_16310</name>
</gene>
<comment type="caution">
    <text evidence="6">The sequence shown here is derived from an EMBL/GenBank/DDBJ whole genome shotgun (WGS) entry which is preliminary data.</text>
</comment>
<comment type="similarity">
    <text evidence="1">Belongs to the LysR transcriptional regulatory family.</text>
</comment>
<dbReference type="CDD" id="cd08414">
    <property type="entry name" value="PBP2_LTTR_aromatics_like"/>
    <property type="match status" value="1"/>
</dbReference>
<dbReference type="eggNOG" id="COG0583">
    <property type="taxonomic scope" value="Bacteria"/>
</dbReference>
<dbReference type="STRING" id="76728.AQ490_16310"/>
<dbReference type="OrthoDB" id="3176554at2"/>
<dbReference type="SUPFAM" id="SSF46785">
    <property type="entry name" value="Winged helix' DNA-binding domain"/>
    <property type="match status" value="1"/>
</dbReference>
<proteinExistence type="inferred from homology"/>
<dbReference type="Pfam" id="PF00126">
    <property type="entry name" value="HTH_1"/>
    <property type="match status" value="1"/>
</dbReference>
<dbReference type="InterPro" id="IPR000847">
    <property type="entry name" value="LysR_HTH_N"/>
</dbReference>
<dbReference type="InterPro" id="IPR036390">
    <property type="entry name" value="WH_DNA-bd_sf"/>
</dbReference>
<keyword evidence="4" id="KW-0804">Transcription</keyword>
<dbReference type="InterPro" id="IPR005119">
    <property type="entry name" value="LysR_subst-bd"/>
</dbReference>
<accession>A0A0T6LXZ6</accession>
<dbReference type="InterPro" id="IPR036388">
    <property type="entry name" value="WH-like_DNA-bd_sf"/>
</dbReference>
<keyword evidence="7" id="KW-1185">Reference proteome</keyword>
<feature type="domain" description="HTH lysR-type" evidence="5">
    <location>
        <begin position="1"/>
        <end position="62"/>
    </location>
</feature>
<dbReference type="FunFam" id="1.10.10.10:FF:000001">
    <property type="entry name" value="LysR family transcriptional regulator"/>
    <property type="match status" value="1"/>
</dbReference>
<name>A0A0T6LXZ6_WENVI</name>